<evidence type="ECO:0000256" key="2">
    <source>
        <dbReference type="ARBA" id="ARBA00022692"/>
    </source>
</evidence>
<dbReference type="InterPro" id="IPR050925">
    <property type="entry name" value="Rhomboid_protease_S54"/>
</dbReference>
<comment type="subcellular location">
    <subcellularLocation>
        <location evidence="1">Membrane</location>
        <topology evidence="1">Multi-pass membrane protein</topology>
    </subcellularLocation>
</comment>
<dbReference type="EMBL" id="CP069362">
    <property type="protein sequence ID" value="WGS64946.1"/>
    <property type="molecule type" value="Genomic_DNA"/>
</dbReference>
<sequence>MFPLRDINPSSKKPVVTITLIIINVIVFVFEMILPSHLRESFIQYYGFMPSELTKAIAYGDMGYIGINIFTIFTSMFLHGSFMHILGNMWSLWLFGDNVEDKLGHFKFLLIYLSSGFIASFTHYIFNLNSPIVTIGASGAIAGVIGIYFVLFPLAKIQTLFLLLWIPIFVNIPSFIFIGIWFLSQIFNGILSLVGPYYGAGVAWWAHIGGFIFGAYIAKKYKEKNYYTYYY</sequence>
<evidence type="ECO:0000313" key="8">
    <source>
        <dbReference type="Proteomes" id="UP001232493"/>
    </source>
</evidence>
<organism evidence="7 8">
    <name type="scientific">Marinitoga aeolica</name>
    <dbReference type="NCBI Taxonomy" id="2809031"/>
    <lineage>
        <taxon>Bacteria</taxon>
        <taxon>Thermotogati</taxon>
        <taxon>Thermotogota</taxon>
        <taxon>Thermotogae</taxon>
        <taxon>Petrotogales</taxon>
        <taxon>Petrotogaceae</taxon>
        <taxon>Marinitoga</taxon>
    </lineage>
</organism>
<keyword evidence="8" id="KW-1185">Reference proteome</keyword>
<feature type="domain" description="Peptidase S54 rhomboid" evidence="6">
    <location>
        <begin position="69"/>
        <end position="218"/>
    </location>
</feature>
<feature type="transmembrane region" description="Helical" evidence="5">
    <location>
        <begin position="132"/>
        <end position="155"/>
    </location>
</feature>
<dbReference type="Pfam" id="PF01694">
    <property type="entry name" value="Rhomboid"/>
    <property type="match status" value="1"/>
</dbReference>
<feature type="transmembrane region" description="Helical" evidence="5">
    <location>
        <begin position="196"/>
        <end position="218"/>
    </location>
</feature>
<name>A0ABY8PQS7_9BACT</name>
<evidence type="ECO:0000256" key="1">
    <source>
        <dbReference type="ARBA" id="ARBA00004141"/>
    </source>
</evidence>
<protein>
    <submittedName>
        <fullName evidence="7">Rhomboid family intramembrane serine protease</fullName>
    </submittedName>
</protein>
<dbReference type="Proteomes" id="UP001232493">
    <property type="component" value="Chromosome"/>
</dbReference>
<keyword evidence="7" id="KW-0645">Protease</keyword>
<evidence type="ECO:0000256" key="5">
    <source>
        <dbReference type="SAM" id="Phobius"/>
    </source>
</evidence>
<proteinExistence type="predicted"/>
<accession>A0ABY8PQS7</accession>
<evidence type="ECO:0000259" key="6">
    <source>
        <dbReference type="Pfam" id="PF01694"/>
    </source>
</evidence>
<dbReference type="Gene3D" id="1.20.1540.10">
    <property type="entry name" value="Rhomboid-like"/>
    <property type="match status" value="1"/>
</dbReference>
<evidence type="ECO:0000313" key="7">
    <source>
        <dbReference type="EMBL" id="WGS64946.1"/>
    </source>
</evidence>
<keyword evidence="2 5" id="KW-0812">Transmembrane</keyword>
<dbReference type="PANTHER" id="PTHR43731:SF26">
    <property type="entry name" value="RHOMBOID-LIKE PROTEIN 10, CHLOROPLASTIC"/>
    <property type="match status" value="1"/>
</dbReference>
<dbReference type="InterPro" id="IPR035952">
    <property type="entry name" value="Rhomboid-like_sf"/>
</dbReference>
<dbReference type="PANTHER" id="PTHR43731">
    <property type="entry name" value="RHOMBOID PROTEASE"/>
    <property type="match status" value="1"/>
</dbReference>
<feature type="transmembrane region" description="Helical" evidence="5">
    <location>
        <begin position="15"/>
        <end position="35"/>
    </location>
</feature>
<dbReference type="GO" id="GO:0006508">
    <property type="term" value="P:proteolysis"/>
    <property type="evidence" value="ECO:0007669"/>
    <property type="project" value="UniProtKB-KW"/>
</dbReference>
<evidence type="ECO:0000256" key="3">
    <source>
        <dbReference type="ARBA" id="ARBA00022989"/>
    </source>
</evidence>
<dbReference type="InterPro" id="IPR022764">
    <property type="entry name" value="Peptidase_S54_rhomboid_dom"/>
</dbReference>
<reference evidence="7 8" key="1">
    <citation type="submission" date="2021-02" db="EMBL/GenBank/DDBJ databases">
        <title>Characterization of Marinitoga sp. nov. str. BP5-C20A.</title>
        <authorList>
            <person name="Erauso G."/>
            <person name="Postec A."/>
        </authorList>
    </citation>
    <scope>NUCLEOTIDE SEQUENCE [LARGE SCALE GENOMIC DNA]</scope>
    <source>
        <strain evidence="7 8">BP5-C20A</strain>
    </source>
</reference>
<keyword evidence="4 5" id="KW-0472">Membrane</keyword>
<keyword evidence="7" id="KW-0378">Hydrolase</keyword>
<gene>
    <name evidence="7" type="ORF">JRV97_11415</name>
</gene>
<dbReference type="SUPFAM" id="SSF144091">
    <property type="entry name" value="Rhomboid-like"/>
    <property type="match status" value="1"/>
</dbReference>
<dbReference type="RefSeq" id="WP_280999001.1">
    <property type="nucleotide sequence ID" value="NZ_CP069362.1"/>
</dbReference>
<dbReference type="GO" id="GO:0008233">
    <property type="term" value="F:peptidase activity"/>
    <property type="evidence" value="ECO:0007669"/>
    <property type="project" value="UniProtKB-KW"/>
</dbReference>
<keyword evidence="3 5" id="KW-1133">Transmembrane helix</keyword>
<evidence type="ECO:0000256" key="4">
    <source>
        <dbReference type="ARBA" id="ARBA00023136"/>
    </source>
</evidence>
<feature type="transmembrane region" description="Helical" evidence="5">
    <location>
        <begin position="162"/>
        <end position="184"/>
    </location>
</feature>